<dbReference type="AlphaFoldDB" id="A0A8S1Q302"/>
<dbReference type="InterPro" id="IPR001680">
    <property type="entry name" value="WD40_rpt"/>
</dbReference>
<evidence type="ECO:0000313" key="2">
    <source>
        <dbReference type="Proteomes" id="UP000692954"/>
    </source>
</evidence>
<dbReference type="PANTHER" id="PTHR19920:SF0">
    <property type="entry name" value="CYTOSOLIC IRON-SULFUR PROTEIN ASSEMBLY PROTEIN CIAO1-RELATED"/>
    <property type="match status" value="1"/>
</dbReference>
<comment type="caution">
    <text evidence="1">The sequence shown here is derived from an EMBL/GenBank/DDBJ whole genome shotgun (WGS) entry which is preliminary data.</text>
</comment>
<sequence length="320" mass="38394">MITNFSESKEIVRFRSYCFQRKVKKRNELIQFNWLIQVISNCNQSKNMKYKLKLSYLLMKQLKRIPFNKIKLVGHLLLIEIAQLQHLIVTKQQKYLNLDKEFYIWRLGRIYVDLEYQQQQLINLFIKSIKYKGRINCLIKNNNEDNLISSCNDKTIKFWTKQNEWVCQQIITDHQHWVYQLSQNDEQNKVISCGWDQLILIIEYSEQNKKWIVIQNIKVDCQGMRLCFINDNLFTFQPHKGNSLLIYEMKSVNKQFINTKHVTLDPDDNDGVVFFPQQYIKSKYYLQVNIIISIQQESQKMENLNLSILLNLAIQIYSGK</sequence>
<proteinExistence type="predicted"/>
<dbReference type="GO" id="GO:0097361">
    <property type="term" value="C:cytosolic [4Fe-4S] assembly targeting complex"/>
    <property type="evidence" value="ECO:0007669"/>
    <property type="project" value="TreeGrafter"/>
</dbReference>
<reference evidence="1" key="1">
    <citation type="submission" date="2021-01" db="EMBL/GenBank/DDBJ databases">
        <authorList>
            <consortium name="Genoscope - CEA"/>
            <person name="William W."/>
        </authorList>
    </citation>
    <scope>NUCLEOTIDE SEQUENCE</scope>
</reference>
<dbReference type="PANTHER" id="PTHR19920">
    <property type="entry name" value="WD40 PROTEIN CIAO1"/>
    <property type="match status" value="1"/>
</dbReference>
<dbReference type="SMART" id="SM00320">
    <property type="entry name" value="WD40"/>
    <property type="match status" value="2"/>
</dbReference>
<gene>
    <name evidence="1" type="ORF">PSON_ATCC_30995.1.T0940219</name>
</gene>
<evidence type="ECO:0000313" key="1">
    <source>
        <dbReference type="EMBL" id="CAD8109962.1"/>
    </source>
</evidence>
<dbReference type="Pfam" id="PF00400">
    <property type="entry name" value="WD40"/>
    <property type="match status" value="2"/>
</dbReference>
<accession>A0A8S1Q302</accession>
<name>A0A8S1Q302_9CILI</name>
<dbReference type="GO" id="GO:0016226">
    <property type="term" value="P:iron-sulfur cluster assembly"/>
    <property type="evidence" value="ECO:0007669"/>
    <property type="project" value="TreeGrafter"/>
</dbReference>
<dbReference type="EMBL" id="CAJJDN010000094">
    <property type="protein sequence ID" value="CAD8109962.1"/>
    <property type="molecule type" value="Genomic_DNA"/>
</dbReference>
<protein>
    <submittedName>
        <fullName evidence="1">Uncharacterized protein</fullName>
    </submittedName>
</protein>
<keyword evidence="2" id="KW-1185">Reference proteome</keyword>
<dbReference type="OrthoDB" id="338631at2759"/>
<dbReference type="Proteomes" id="UP000692954">
    <property type="component" value="Unassembled WGS sequence"/>
</dbReference>
<organism evidence="1 2">
    <name type="scientific">Paramecium sonneborni</name>
    <dbReference type="NCBI Taxonomy" id="65129"/>
    <lineage>
        <taxon>Eukaryota</taxon>
        <taxon>Sar</taxon>
        <taxon>Alveolata</taxon>
        <taxon>Ciliophora</taxon>
        <taxon>Intramacronucleata</taxon>
        <taxon>Oligohymenophorea</taxon>
        <taxon>Peniculida</taxon>
        <taxon>Parameciidae</taxon>
        <taxon>Paramecium</taxon>
    </lineage>
</organism>